<dbReference type="InterPro" id="IPR050709">
    <property type="entry name" value="Biotin_Carboxyl_Carrier/Decarb"/>
</dbReference>
<dbReference type="NCBIfam" id="NF004547">
    <property type="entry name" value="PRK05889.1"/>
    <property type="match status" value="1"/>
</dbReference>
<dbReference type="PANTHER" id="PTHR45266:SF3">
    <property type="entry name" value="OXALOACETATE DECARBOXYLASE ALPHA CHAIN"/>
    <property type="match status" value="1"/>
</dbReference>
<dbReference type="PROSITE" id="PS00188">
    <property type="entry name" value="BIOTIN"/>
    <property type="match status" value="1"/>
</dbReference>
<dbReference type="CDD" id="cd06850">
    <property type="entry name" value="biotinyl_domain"/>
    <property type="match status" value="1"/>
</dbReference>
<proteinExistence type="predicted"/>
<dbReference type="PANTHER" id="PTHR45266">
    <property type="entry name" value="OXALOACETATE DECARBOXYLASE ALPHA CHAIN"/>
    <property type="match status" value="1"/>
</dbReference>
<accession>A0A3S2W1H6</accession>
<dbReference type="RefSeq" id="WP_127826607.1">
    <property type="nucleotide sequence ID" value="NZ_RZYA01000001.1"/>
</dbReference>
<dbReference type="Gene3D" id="2.40.50.100">
    <property type="match status" value="1"/>
</dbReference>
<keyword evidence="1" id="KW-0092">Biotin</keyword>
<keyword evidence="4" id="KW-1185">Reference proteome</keyword>
<sequence length="72" mass="7706">MSSCVITADTPATVWKVLAGEGDTVSDGDTLMILEAMKMEIPVEAEQDGVVARILVAEGDLVEMDQRLVELV</sequence>
<dbReference type="Pfam" id="PF00364">
    <property type="entry name" value="Biotin_lipoyl"/>
    <property type="match status" value="1"/>
</dbReference>
<dbReference type="EMBL" id="RZYA01000001">
    <property type="protein sequence ID" value="RVU29021.1"/>
    <property type="molecule type" value="Genomic_DNA"/>
</dbReference>
<protein>
    <submittedName>
        <fullName evidence="3">Biotin/lipoyl-binding carrier protein</fullName>
    </submittedName>
</protein>
<feature type="domain" description="Lipoyl-binding" evidence="2">
    <location>
        <begin position="1"/>
        <end position="72"/>
    </location>
</feature>
<evidence type="ECO:0000313" key="4">
    <source>
        <dbReference type="Proteomes" id="UP000283128"/>
    </source>
</evidence>
<dbReference type="Proteomes" id="UP000283128">
    <property type="component" value="Unassembled WGS sequence"/>
</dbReference>
<evidence type="ECO:0000259" key="2">
    <source>
        <dbReference type="PROSITE" id="PS50968"/>
    </source>
</evidence>
<dbReference type="InterPro" id="IPR000089">
    <property type="entry name" value="Biotin_lipoyl"/>
</dbReference>
<dbReference type="FunFam" id="2.40.50.100:FF:000003">
    <property type="entry name" value="Acetyl-CoA carboxylase biotin carboxyl carrier protein"/>
    <property type="match status" value="1"/>
</dbReference>
<gene>
    <name evidence="3" type="ORF">EOT10_04080</name>
</gene>
<dbReference type="OrthoDB" id="163546at2"/>
<evidence type="ECO:0000313" key="3">
    <source>
        <dbReference type="EMBL" id="RVU29021.1"/>
    </source>
</evidence>
<evidence type="ECO:0000256" key="1">
    <source>
        <dbReference type="ARBA" id="ARBA00023267"/>
    </source>
</evidence>
<comment type="caution">
    <text evidence="3">The sequence shown here is derived from an EMBL/GenBank/DDBJ whole genome shotgun (WGS) entry which is preliminary data.</text>
</comment>
<dbReference type="SUPFAM" id="SSF51230">
    <property type="entry name" value="Single hybrid motif"/>
    <property type="match status" value="1"/>
</dbReference>
<name>A0A3S2W1H6_9ACTN</name>
<dbReference type="InterPro" id="IPR001882">
    <property type="entry name" value="Biotin_BS"/>
</dbReference>
<reference evidence="3 4" key="1">
    <citation type="submission" date="2019-01" db="EMBL/GenBank/DDBJ databases">
        <title>Genome sequences of Streptomyces and Rhizobium isolates collected from root and soil.</title>
        <authorList>
            <person name="Chhettri S."/>
            <person name="Sevigny J.L."/>
            <person name="Sen A."/>
            <person name="Ennis N."/>
            <person name="Tisa L."/>
        </authorList>
    </citation>
    <scope>NUCLEOTIDE SEQUENCE [LARGE SCALE GENOMIC DNA]</scope>
    <source>
        <strain evidence="3 4">San01</strain>
    </source>
</reference>
<organism evidence="3 4">
    <name type="scientific">Streptomyces antnestii</name>
    <dbReference type="NCBI Taxonomy" id="2494256"/>
    <lineage>
        <taxon>Bacteria</taxon>
        <taxon>Bacillati</taxon>
        <taxon>Actinomycetota</taxon>
        <taxon>Actinomycetes</taxon>
        <taxon>Kitasatosporales</taxon>
        <taxon>Streptomycetaceae</taxon>
        <taxon>Streptomyces</taxon>
    </lineage>
</organism>
<dbReference type="AlphaFoldDB" id="A0A3S2W1H6"/>
<dbReference type="PROSITE" id="PS50968">
    <property type="entry name" value="BIOTINYL_LIPOYL"/>
    <property type="match status" value="1"/>
</dbReference>
<dbReference type="InterPro" id="IPR011053">
    <property type="entry name" value="Single_hybrid_motif"/>
</dbReference>